<reference evidence="1 2" key="1">
    <citation type="submission" date="2009-11" db="EMBL/GenBank/DDBJ databases">
        <title>Annotation of Allomyces macrogynus ATCC 38327.</title>
        <authorList>
            <consortium name="The Broad Institute Genome Sequencing Platform"/>
            <person name="Russ C."/>
            <person name="Cuomo C."/>
            <person name="Burger G."/>
            <person name="Gray M.W."/>
            <person name="Holland P.W.H."/>
            <person name="King N."/>
            <person name="Lang F.B.F."/>
            <person name="Roger A.J."/>
            <person name="Ruiz-Trillo I."/>
            <person name="Young S.K."/>
            <person name="Zeng Q."/>
            <person name="Gargeya S."/>
            <person name="Fitzgerald M."/>
            <person name="Haas B."/>
            <person name="Abouelleil A."/>
            <person name="Alvarado L."/>
            <person name="Arachchi H.M."/>
            <person name="Berlin A."/>
            <person name="Chapman S.B."/>
            <person name="Gearin G."/>
            <person name="Goldberg J."/>
            <person name="Griggs A."/>
            <person name="Gujja S."/>
            <person name="Hansen M."/>
            <person name="Heiman D."/>
            <person name="Howarth C."/>
            <person name="Larimer J."/>
            <person name="Lui A."/>
            <person name="MacDonald P.J.P."/>
            <person name="McCowen C."/>
            <person name="Montmayeur A."/>
            <person name="Murphy C."/>
            <person name="Neiman D."/>
            <person name="Pearson M."/>
            <person name="Priest M."/>
            <person name="Roberts A."/>
            <person name="Saif S."/>
            <person name="Shea T."/>
            <person name="Sisk P."/>
            <person name="Stolte C."/>
            <person name="Sykes S."/>
            <person name="Wortman J."/>
            <person name="Nusbaum C."/>
            <person name="Birren B."/>
        </authorList>
    </citation>
    <scope>NUCLEOTIDE SEQUENCE [LARGE SCALE GENOMIC DNA]</scope>
    <source>
        <strain evidence="1 2">ATCC 38327</strain>
    </source>
</reference>
<dbReference type="AlphaFoldDB" id="A0A0L0TD60"/>
<dbReference type="VEuPathDB" id="FungiDB:AMAG_20484"/>
<name>A0A0L0TD60_ALLM3</name>
<gene>
    <name evidence="1" type="ORF">AMAG_20484</name>
</gene>
<keyword evidence="2" id="KW-1185">Reference proteome</keyword>
<evidence type="ECO:0000313" key="1">
    <source>
        <dbReference type="EMBL" id="KNE72621.1"/>
    </source>
</evidence>
<organism evidence="1 2">
    <name type="scientific">Allomyces macrogynus (strain ATCC 38327)</name>
    <name type="common">Allomyces javanicus var. macrogynus</name>
    <dbReference type="NCBI Taxonomy" id="578462"/>
    <lineage>
        <taxon>Eukaryota</taxon>
        <taxon>Fungi</taxon>
        <taxon>Fungi incertae sedis</taxon>
        <taxon>Blastocladiomycota</taxon>
        <taxon>Blastocladiomycetes</taxon>
        <taxon>Blastocladiales</taxon>
        <taxon>Blastocladiaceae</taxon>
        <taxon>Allomyces</taxon>
    </lineage>
</organism>
<dbReference type="EMBL" id="GG745382">
    <property type="protein sequence ID" value="KNE72621.1"/>
    <property type="molecule type" value="Genomic_DNA"/>
</dbReference>
<dbReference type="Gene3D" id="3.40.50.300">
    <property type="entry name" value="P-loop containing nucleotide triphosphate hydrolases"/>
    <property type="match status" value="1"/>
</dbReference>
<reference evidence="2" key="2">
    <citation type="submission" date="2009-11" db="EMBL/GenBank/DDBJ databases">
        <title>The Genome Sequence of Allomyces macrogynus strain ATCC 38327.</title>
        <authorList>
            <consortium name="The Broad Institute Genome Sequencing Platform"/>
            <person name="Russ C."/>
            <person name="Cuomo C."/>
            <person name="Shea T."/>
            <person name="Young S.K."/>
            <person name="Zeng Q."/>
            <person name="Koehrsen M."/>
            <person name="Haas B."/>
            <person name="Borodovsky M."/>
            <person name="Guigo R."/>
            <person name="Alvarado L."/>
            <person name="Berlin A."/>
            <person name="Borenstein D."/>
            <person name="Chen Z."/>
            <person name="Engels R."/>
            <person name="Freedman E."/>
            <person name="Gellesch M."/>
            <person name="Goldberg J."/>
            <person name="Griggs A."/>
            <person name="Gujja S."/>
            <person name="Heiman D."/>
            <person name="Hepburn T."/>
            <person name="Howarth C."/>
            <person name="Jen D."/>
            <person name="Larson L."/>
            <person name="Lewis B."/>
            <person name="Mehta T."/>
            <person name="Park D."/>
            <person name="Pearson M."/>
            <person name="Roberts A."/>
            <person name="Saif S."/>
            <person name="Shenoy N."/>
            <person name="Sisk P."/>
            <person name="Stolte C."/>
            <person name="Sykes S."/>
            <person name="Walk T."/>
            <person name="White J."/>
            <person name="Yandava C."/>
            <person name="Burger G."/>
            <person name="Gray M.W."/>
            <person name="Holland P.W.H."/>
            <person name="King N."/>
            <person name="Lang F.B.F."/>
            <person name="Roger A.J."/>
            <person name="Ruiz-Trillo I."/>
            <person name="Lander E."/>
            <person name="Nusbaum C."/>
        </authorList>
    </citation>
    <scope>NUCLEOTIDE SEQUENCE [LARGE SCALE GENOMIC DNA]</scope>
    <source>
        <strain evidence="2">ATCC 38327</strain>
    </source>
</reference>
<protein>
    <submittedName>
        <fullName evidence="1">Uncharacterized protein</fullName>
    </submittedName>
</protein>
<evidence type="ECO:0000313" key="2">
    <source>
        <dbReference type="Proteomes" id="UP000054350"/>
    </source>
</evidence>
<dbReference type="Proteomes" id="UP000054350">
    <property type="component" value="Unassembled WGS sequence"/>
</dbReference>
<proteinExistence type="predicted"/>
<dbReference type="InterPro" id="IPR027417">
    <property type="entry name" value="P-loop_NTPase"/>
</dbReference>
<accession>A0A0L0TD60</accession>
<sequence>MVLVGLQRDLRDIYEQSPDYAKMTADDRHLLVIEPEEGEVLRRTMKASAYIETSAKTMTLDEIETVFSKIAAVAMGEDKSSVAQLLKKPAKHCIIM</sequence>